<comment type="caution">
    <text evidence="2">The sequence shown here is derived from an EMBL/GenBank/DDBJ whole genome shotgun (WGS) entry which is preliminary data.</text>
</comment>
<dbReference type="OrthoDB" id="893194at2"/>
<keyword evidence="1" id="KW-0732">Signal</keyword>
<sequence length="219" mass="24670">MKYLIILPVFLVIFYSCSNSTKPAPVSATTPDAAGAVINTKEELPIKDFIKKFKVVPFPFYYLGWARNEYYRNQSFKLKKNSTDTLFFKMEPDAPVYGYALLADTSKFYSLIYFGTGEEIYPILVTYSKTGRQLSQETLLVHGCGSDCGLKYCSYTAQIDKDLRVYIADTLKYDGMCDSTGNYKPDSDSTFVFAKRGQVDEAGTIKLGEEATQSFKGIR</sequence>
<keyword evidence="3" id="KW-1185">Reference proteome</keyword>
<reference evidence="2 3" key="1">
    <citation type="submission" date="2016-03" db="EMBL/GenBank/DDBJ databases">
        <title>Niastella vici sp. nov., isolated from farmland soil.</title>
        <authorList>
            <person name="Chen L."/>
            <person name="Wang D."/>
            <person name="Yang S."/>
            <person name="Wang G."/>
        </authorList>
    </citation>
    <scope>NUCLEOTIDE SEQUENCE [LARGE SCALE GENOMIC DNA]</scope>
    <source>
        <strain evidence="2 3">DJ57</strain>
    </source>
</reference>
<dbReference type="Proteomes" id="UP000192796">
    <property type="component" value="Unassembled WGS sequence"/>
</dbReference>
<evidence type="ECO:0000313" key="2">
    <source>
        <dbReference type="EMBL" id="OQP65262.1"/>
    </source>
</evidence>
<organism evidence="2 3">
    <name type="scientific">Niastella vici</name>
    <dbReference type="NCBI Taxonomy" id="1703345"/>
    <lineage>
        <taxon>Bacteria</taxon>
        <taxon>Pseudomonadati</taxon>
        <taxon>Bacteroidota</taxon>
        <taxon>Chitinophagia</taxon>
        <taxon>Chitinophagales</taxon>
        <taxon>Chitinophagaceae</taxon>
        <taxon>Niastella</taxon>
    </lineage>
</organism>
<dbReference type="AlphaFoldDB" id="A0A1V9G3W5"/>
<evidence type="ECO:0000256" key="1">
    <source>
        <dbReference type="SAM" id="SignalP"/>
    </source>
</evidence>
<feature type="signal peptide" evidence="1">
    <location>
        <begin position="1"/>
        <end position="21"/>
    </location>
</feature>
<protein>
    <recommendedName>
        <fullName evidence="4">Lipoprotein</fullName>
    </recommendedName>
</protein>
<gene>
    <name evidence="2" type="ORF">A3860_16460</name>
</gene>
<dbReference type="PROSITE" id="PS51257">
    <property type="entry name" value="PROKAR_LIPOPROTEIN"/>
    <property type="match status" value="1"/>
</dbReference>
<name>A0A1V9G3W5_9BACT</name>
<feature type="chain" id="PRO_5012212778" description="Lipoprotein" evidence="1">
    <location>
        <begin position="22"/>
        <end position="219"/>
    </location>
</feature>
<dbReference type="EMBL" id="LVYD01000024">
    <property type="protein sequence ID" value="OQP65262.1"/>
    <property type="molecule type" value="Genomic_DNA"/>
</dbReference>
<dbReference type="RefSeq" id="WP_081146035.1">
    <property type="nucleotide sequence ID" value="NZ_LVYD01000024.1"/>
</dbReference>
<proteinExistence type="predicted"/>
<evidence type="ECO:0000313" key="3">
    <source>
        <dbReference type="Proteomes" id="UP000192796"/>
    </source>
</evidence>
<evidence type="ECO:0008006" key="4">
    <source>
        <dbReference type="Google" id="ProtNLM"/>
    </source>
</evidence>
<accession>A0A1V9G3W5</accession>